<accession>A0AAN9HR03</accession>
<gene>
    <name evidence="1" type="ORF">RIF29_40871</name>
</gene>
<proteinExistence type="predicted"/>
<dbReference type="Proteomes" id="UP001372338">
    <property type="component" value="Unassembled WGS sequence"/>
</dbReference>
<comment type="caution">
    <text evidence="1">The sequence shown here is derived from an EMBL/GenBank/DDBJ whole genome shotgun (WGS) entry which is preliminary data.</text>
</comment>
<organism evidence="1 2">
    <name type="scientific">Crotalaria pallida</name>
    <name type="common">Smooth rattlebox</name>
    <name type="synonym">Crotalaria striata</name>
    <dbReference type="NCBI Taxonomy" id="3830"/>
    <lineage>
        <taxon>Eukaryota</taxon>
        <taxon>Viridiplantae</taxon>
        <taxon>Streptophyta</taxon>
        <taxon>Embryophyta</taxon>
        <taxon>Tracheophyta</taxon>
        <taxon>Spermatophyta</taxon>
        <taxon>Magnoliopsida</taxon>
        <taxon>eudicotyledons</taxon>
        <taxon>Gunneridae</taxon>
        <taxon>Pentapetalae</taxon>
        <taxon>rosids</taxon>
        <taxon>fabids</taxon>
        <taxon>Fabales</taxon>
        <taxon>Fabaceae</taxon>
        <taxon>Papilionoideae</taxon>
        <taxon>50 kb inversion clade</taxon>
        <taxon>genistoids sensu lato</taxon>
        <taxon>core genistoids</taxon>
        <taxon>Crotalarieae</taxon>
        <taxon>Crotalaria</taxon>
    </lineage>
</organism>
<evidence type="ECO:0000313" key="2">
    <source>
        <dbReference type="Proteomes" id="UP001372338"/>
    </source>
</evidence>
<keyword evidence="2" id="KW-1185">Reference proteome</keyword>
<sequence length="80" mass="8706">MRVGCGLKALQNRIFLADPINNVSIMKTIEITGYGLMDDRQSWVWLAALDKVTAVGVTVPVTSRSGGATVVSDMRRGLHF</sequence>
<reference evidence="1 2" key="1">
    <citation type="submission" date="2024-01" db="EMBL/GenBank/DDBJ databases">
        <title>The genomes of 5 underutilized Papilionoideae crops provide insights into root nodulation and disease resistanc.</title>
        <authorList>
            <person name="Yuan L."/>
        </authorList>
    </citation>
    <scope>NUCLEOTIDE SEQUENCE [LARGE SCALE GENOMIC DNA]</scope>
    <source>
        <strain evidence="1">ZHUSHIDOU_FW_LH</strain>
        <tissue evidence="1">Leaf</tissue>
    </source>
</reference>
<dbReference type="EMBL" id="JAYWIO010000008">
    <property type="protein sequence ID" value="KAK7246014.1"/>
    <property type="molecule type" value="Genomic_DNA"/>
</dbReference>
<dbReference type="AlphaFoldDB" id="A0AAN9HR03"/>
<name>A0AAN9HR03_CROPI</name>
<protein>
    <submittedName>
        <fullName evidence="1">Uncharacterized protein</fullName>
    </submittedName>
</protein>
<evidence type="ECO:0000313" key="1">
    <source>
        <dbReference type="EMBL" id="KAK7246014.1"/>
    </source>
</evidence>